<accession>A0ABU6NC32</accession>
<protein>
    <submittedName>
        <fullName evidence="1">Uncharacterized protein</fullName>
    </submittedName>
</protein>
<organism evidence="1 2">
    <name type="scientific">Bacillus xiapuensis</name>
    <dbReference type="NCBI Taxonomy" id="2014075"/>
    <lineage>
        <taxon>Bacteria</taxon>
        <taxon>Bacillati</taxon>
        <taxon>Bacillota</taxon>
        <taxon>Bacilli</taxon>
        <taxon>Bacillales</taxon>
        <taxon>Bacillaceae</taxon>
        <taxon>Bacillus</taxon>
    </lineage>
</organism>
<keyword evidence="2" id="KW-1185">Reference proteome</keyword>
<gene>
    <name evidence="1" type="ORF">P4447_07340</name>
</gene>
<sequence>MTEYNFDRLQGETNFDYLKRVSIDKLNKLHSMDWIDIKEMFEFQHSAESLRKYASGWKLEQEAKELEMLASDEKITYKETTEILADGSHKSDKLIRMSAEQSKNVDYLLSAHGFDVESWELINAKNNIWNVHSKQDGVQTLYSSKITVKPKVIGFDVTKFLEKVNQEVTPVYIEDKVTDGTGLLEVPLFDLHFGVNTYESYLPVRDKILRKIQSKKWDTIFFIIGQDLLHNNGFDGKTSSGTPIEKVNMNKSWEDAFQFYCDLIYAAQNESKNVVASYSIANHDDSMAWAFVKCLGIKFPDVEFDTSTKVRKSFVWHDVFIGYAHGHKGASRLHENFLSDFGKQIAVAEVVEIHTGHIHQETAKDKFGVLVRTLSTKGKTDDWHDDNGFVGAHKRFQLFEYLPNSLEAVYYI</sequence>
<dbReference type="Proteomes" id="UP001330749">
    <property type="component" value="Unassembled WGS sequence"/>
</dbReference>
<comment type="caution">
    <text evidence="1">The sequence shown here is derived from an EMBL/GenBank/DDBJ whole genome shotgun (WGS) entry which is preliminary data.</text>
</comment>
<proteinExistence type="predicted"/>
<reference evidence="1 2" key="1">
    <citation type="submission" date="2023-03" db="EMBL/GenBank/DDBJ databases">
        <title>Bacillus Genome Sequencing.</title>
        <authorList>
            <person name="Dunlap C."/>
        </authorList>
    </citation>
    <scope>NUCLEOTIDE SEQUENCE [LARGE SCALE GENOMIC DNA]</scope>
    <source>
        <strain evidence="1 2">B-14544</strain>
    </source>
</reference>
<dbReference type="EMBL" id="JARMQG010000084">
    <property type="protein sequence ID" value="MED3562265.1"/>
    <property type="molecule type" value="Genomic_DNA"/>
</dbReference>
<evidence type="ECO:0000313" key="1">
    <source>
        <dbReference type="EMBL" id="MED3562265.1"/>
    </source>
</evidence>
<dbReference type="RefSeq" id="WP_327967166.1">
    <property type="nucleotide sequence ID" value="NZ_JARMQG010000084.1"/>
</dbReference>
<evidence type="ECO:0000313" key="2">
    <source>
        <dbReference type="Proteomes" id="UP001330749"/>
    </source>
</evidence>
<name>A0ABU6NC32_9BACI</name>